<dbReference type="Proteomes" id="UP000190105">
    <property type="component" value="Unassembled WGS sequence"/>
</dbReference>
<evidence type="ECO:0000313" key="1">
    <source>
        <dbReference type="EMBL" id="SKA87546.1"/>
    </source>
</evidence>
<protein>
    <submittedName>
        <fullName evidence="1">Uncharacterized protein</fullName>
    </submittedName>
</protein>
<dbReference type="EMBL" id="FUYH01000008">
    <property type="protein sequence ID" value="SKA87546.1"/>
    <property type="molecule type" value="Genomic_DNA"/>
</dbReference>
<reference evidence="2" key="1">
    <citation type="submission" date="2017-02" db="EMBL/GenBank/DDBJ databases">
        <authorList>
            <person name="Varghese N."/>
            <person name="Submissions S."/>
        </authorList>
    </citation>
    <scope>NUCLEOTIDE SEQUENCE [LARGE SCALE GENOMIC DNA]</scope>
    <source>
        <strain evidence="2">USBA 833</strain>
    </source>
</reference>
<keyword evidence="2" id="KW-1185">Reference proteome</keyword>
<dbReference type="AlphaFoldDB" id="A0A1T4XDH5"/>
<sequence length="54" mass="6765">MHKNSKKDYFYRDNLNWFRDVVRIKDTDFETILDYFNALDNNQLEIVYLSKIWD</sequence>
<evidence type="ECO:0000313" key="2">
    <source>
        <dbReference type="Proteomes" id="UP000190105"/>
    </source>
</evidence>
<organism evidence="1 2">
    <name type="scientific">Caloramator quimbayensis</name>
    <dbReference type="NCBI Taxonomy" id="1147123"/>
    <lineage>
        <taxon>Bacteria</taxon>
        <taxon>Bacillati</taxon>
        <taxon>Bacillota</taxon>
        <taxon>Clostridia</taxon>
        <taxon>Eubacteriales</taxon>
        <taxon>Clostridiaceae</taxon>
        <taxon>Caloramator</taxon>
    </lineage>
</organism>
<gene>
    <name evidence="1" type="ORF">SAMN05443428_10818</name>
</gene>
<proteinExistence type="predicted"/>
<accession>A0A1T4XDH5</accession>
<name>A0A1T4XDH5_9CLOT</name>